<evidence type="ECO:0000259" key="4">
    <source>
        <dbReference type="PROSITE" id="PS51099"/>
    </source>
</evidence>
<dbReference type="Gene3D" id="1.10.1790.10">
    <property type="entry name" value="PRD domain"/>
    <property type="match status" value="1"/>
</dbReference>
<comment type="caution">
    <text evidence="6">The sequence shown here is derived from an EMBL/GenBank/DDBJ whole genome shotgun (WGS) entry which is preliminary data.</text>
</comment>
<dbReference type="InterPro" id="IPR050661">
    <property type="entry name" value="BglG_antiterminators"/>
</dbReference>
<dbReference type="Pfam" id="PF00359">
    <property type="entry name" value="PTS_EIIA_2"/>
    <property type="match status" value="1"/>
</dbReference>
<protein>
    <submittedName>
        <fullName evidence="6">PTS fructose transporter subunit IIA</fullName>
    </submittedName>
</protein>
<dbReference type="eggNOG" id="COG1762">
    <property type="taxonomic scope" value="Bacteria"/>
</dbReference>
<dbReference type="Gene3D" id="3.40.930.10">
    <property type="entry name" value="Mannitol-specific EII, Chain A"/>
    <property type="match status" value="1"/>
</dbReference>
<gene>
    <name evidence="6" type="ORF">EP57_02595</name>
</gene>
<dbReference type="EMBL" id="JNFA01000005">
    <property type="protein sequence ID" value="KGL43484.1"/>
    <property type="molecule type" value="Genomic_DNA"/>
</dbReference>
<proteinExistence type="predicted"/>
<dbReference type="RefSeq" id="WP_036083931.1">
    <property type="nucleotide sequence ID" value="NZ_CBCSHQ010000001.1"/>
</dbReference>
<dbReference type="GO" id="GO:0006355">
    <property type="term" value="P:regulation of DNA-templated transcription"/>
    <property type="evidence" value="ECO:0007669"/>
    <property type="project" value="InterPro"/>
</dbReference>
<accession>A0A099WCN4</accession>
<dbReference type="InterPro" id="IPR011608">
    <property type="entry name" value="PRD"/>
</dbReference>
<reference evidence="6 7" key="1">
    <citation type="submission" date="2014-05" db="EMBL/GenBank/DDBJ databases">
        <title>Novel Listeriaceae from food processing environments.</title>
        <authorList>
            <person name="den Bakker H.C."/>
        </authorList>
    </citation>
    <scope>NUCLEOTIDE SEQUENCE [LARGE SCALE GENOMIC DNA]</scope>
    <source>
        <strain evidence="6 7">FSL A5-0281</strain>
    </source>
</reference>
<dbReference type="OrthoDB" id="369398at2"/>
<keyword evidence="7" id="KW-1185">Reference proteome</keyword>
<dbReference type="STRING" id="1552123.EP57_02595"/>
<dbReference type="Proteomes" id="UP000029844">
    <property type="component" value="Unassembled WGS sequence"/>
</dbReference>
<keyword evidence="2" id="KW-0677">Repeat</keyword>
<dbReference type="SUPFAM" id="SSF55804">
    <property type="entry name" value="Phoshotransferase/anion transport protein"/>
    <property type="match status" value="1"/>
</dbReference>
<dbReference type="InterPro" id="IPR036095">
    <property type="entry name" value="PTS_EIIB-like_sf"/>
</dbReference>
<evidence type="ECO:0000313" key="6">
    <source>
        <dbReference type="EMBL" id="KGL43484.1"/>
    </source>
</evidence>
<feature type="domain" description="PTS EIIB type-2" evidence="4">
    <location>
        <begin position="387"/>
        <end position="476"/>
    </location>
</feature>
<dbReference type="SUPFAM" id="SSF63520">
    <property type="entry name" value="PTS-regulatory domain, PRD"/>
    <property type="match status" value="1"/>
</dbReference>
<feature type="domain" description="PRD" evidence="5">
    <location>
        <begin position="278"/>
        <end position="382"/>
    </location>
</feature>
<dbReference type="AlphaFoldDB" id="A0A099WCN4"/>
<dbReference type="PROSITE" id="PS51372">
    <property type="entry name" value="PRD_2"/>
    <property type="match status" value="1"/>
</dbReference>
<dbReference type="PROSITE" id="PS51094">
    <property type="entry name" value="PTS_EIIA_TYPE_2"/>
    <property type="match status" value="1"/>
</dbReference>
<organism evidence="6 7">
    <name type="scientific">Listeria booriae</name>
    <dbReference type="NCBI Taxonomy" id="1552123"/>
    <lineage>
        <taxon>Bacteria</taxon>
        <taxon>Bacillati</taxon>
        <taxon>Bacillota</taxon>
        <taxon>Bacilli</taxon>
        <taxon>Bacillales</taxon>
        <taxon>Listeriaceae</taxon>
        <taxon>Listeria</taxon>
    </lineage>
</organism>
<evidence type="ECO:0000256" key="1">
    <source>
        <dbReference type="ARBA" id="ARBA00022679"/>
    </source>
</evidence>
<dbReference type="InterPro" id="IPR013011">
    <property type="entry name" value="PTS_EIIB_2"/>
</dbReference>
<dbReference type="GO" id="GO:0009401">
    <property type="term" value="P:phosphoenolpyruvate-dependent sugar phosphotransferase system"/>
    <property type="evidence" value="ECO:0007669"/>
    <property type="project" value="InterPro"/>
</dbReference>
<dbReference type="InterPro" id="IPR003501">
    <property type="entry name" value="PTS_EIIB_2/3"/>
</dbReference>
<dbReference type="InterPro" id="IPR002178">
    <property type="entry name" value="PTS_EIIA_type-2_dom"/>
</dbReference>
<dbReference type="PROSITE" id="PS51099">
    <property type="entry name" value="PTS_EIIB_TYPE_2"/>
    <property type="match status" value="1"/>
</dbReference>
<evidence type="ECO:0000259" key="3">
    <source>
        <dbReference type="PROSITE" id="PS51094"/>
    </source>
</evidence>
<dbReference type="CDD" id="cd05568">
    <property type="entry name" value="PTS_IIB_bgl_like"/>
    <property type="match status" value="1"/>
</dbReference>
<dbReference type="GO" id="GO:0008982">
    <property type="term" value="F:protein-N(PI)-phosphohistidine-sugar phosphotransferase activity"/>
    <property type="evidence" value="ECO:0007669"/>
    <property type="project" value="InterPro"/>
</dbReference>
<sequence>MKLNQQSMEILEFLLAQESFVNMNVIATELVISDRVVRYNLNKLDVFLEERGLEKTMRHRRKGVMLARKQEVQPVVAMFKQRITPERYKYSQEEIQRFLLLRLLLCDEATPVTYFEQVLFISRTSVLNHLKAIEGELFLNDLELIHKPRIGFYLEGSIVLKCSLFARRFIQTVSVHEFYRFLDSGDCSSKKGELFFNNLFDVDLLERIVMEIEEIEDGIDWAMDDQLYLMLLVAFVKQHAQKEDWSYADFRKGNSVDMLDNTMEIILNTVRQYRVGEQDEAQITSFVVALCERVGRQYRMDFMDGDRAFFRQLRAHILWMVRRIESGVMIENPIFHAFIRDNRAVFQVVRECCESLGKQINPQEMSFLAIYFASEMERRKHLLMEKPKLLVVCPEGVAVSNMLAMQLKQYFELEEIETVSLRKMTPDLIRKFDFVVSTIDLPELDSSRVLRVNGYLQEDDLELLQDHLQMRLKKTEQEAVGKFSQILDIVSRNAEITNFSKLEFELLEALISDGWERPRVPQIVFRKDMVVRVRRANTWQQAIEIGAKRLEEVGVTTADFRRKVIANIKCYGPYMVVAPGVVLAHAGPEDGILQDGLGVTVIEEGILFFDRFDEPVRVIFTLALRTKEAPILVEQLMKLIVNQDKMAKFKAGHSADDVYHDVLSAIYE</sequence>
<dbReference type="PANTHER" id="PTHR30185:SF12">
    <property type="entry name" value="TRANSCRIPTIONAL REGULATOR MANR"/>
    <property type="match status" value="1"/>
</dbReference>
<dbReference type="Gene3D" id="3.40.50.2300">
    <property type="match status" value="1"/>
</dbReference>
<dbReference type="GeneID" id="58716323"/>
<dbReference type="Pfam" id="PF02302">
    <property type="entry name" value="PTS_IIB"/>
    <property type="match status" value="1"/>
</dbReference>
<keyword evidence="1" id="KW-0808">Transferase</keyword>
<dbReference type="InterPro" id="IPR016152">
    <property type="entry name" value="PTrfase/Anion_transptr"/>
</dbReference>
<dbReference type="PANTHER" id="PTHR30185">
    <property type="entry name" value="CRYPTIC BETA-GLUCOSIDE BGL OPERON ANTITERMINATOR"/>
    <property type="match status" value="1"/>
</dbReference>
<dbReference type="Pfam" id="PF00874">
    <property type="entry name" value="PRD"/>
    <property type="match status" value="1"/>
</dbReference>
<dbReference type="InterPro" id="IPR036634">
    <property type="entry name" value="PRD_sf"/>
</dbReference>
<evidence type="ECO:0000256" key="2">
    <source>
        <dbReference type="ARBA" id="ARBA00022737"/>
    </source>
</evidence>
<dbReference type="eggNOG" id="COG3711">
    <property type="taxonomic scope" value="Bacteria"/>
</dbReference>
<evidence type="ECO:0000313" key="7">
    <source>
        <dbReference type="Proteomes" id="UP000029844"/>
    </source>
</evidence>
<evidence type="ECO:0000259" key="5">
    <source>
        <dbReference type="PROSITE" id="PS51372"/>
    </source>
</evidence>
<dbReference type="SUPFAM" id="SSF52794">
    <property type="entry name" value="PTS system IIB component-like"/>
    <property type="match status" value="1"/>
</dbReference>
<feature type="domain" description="PTS EIIA type-2" evidence="3">
    <location>
        <begin position="523"/>
        <end position="666"/>
    </location>
</feature>
<name>A0A099WCN4_9LIST</name>